<gene>
    <name evidence="9" type="ordered locus">Pmob_0827</name>
</gene>
<dbReference type="InterPro" id="IPR051393">
    <property type="entry name" value="ABC_transporter_permease"/>
</dbReference>
<dbReference type="eggNOG" id="COG1175">
    <property type="taxonomic scope" value="Bacteria"/>
</dbReference>
<dbReference type="SUPFAM" id="SSF161098">
    <property type="entry name" value="MetI-like"/>
    <property type="match status" value="1"/>
</dbReference>
<evidence type="ECO:0000259" key="8">
    <source>
        <dbReference type="PROSITE" id="PS50928"/>
    </source>
</evidence>
<feature type="transmembrane region" description="Helical" evidence="7">
    <location>
        <begin position="12"/>
        <end position="37"/>
    </location>
</feature>
<dbReference type="Proteomes" id="UP000000789">
    <property type="component" value="Chromosome"/>
</dbReference>
<feature type="transmembrane region" description="Helical" evidence="7">
    <location>
        <begin position="72"/>
        <end position="95"/>
    </location>
</feature>
<evidence type="ECO:0000256" key="6">
    <source>
        <dbReference type="ARBA" id="ARBA00023136"/>
    </source>
</evidence>
<name>A9BHE2_PETMO</name>
<evidence type="ECO:0000256" key="5">
    <source>
        <dbReference type="ARBA" id="ARBA00022989"/>
    </source>
</evidence>
<keyword evidence="2 7" id="KW-0813">Transport</keyword>
<keyword evidence="10" id="KW-1185">Reference proteome</keyword>
<sequence length="299" mass="34278">MTKMFEKRRNRWGWFFISIAVFFLGLFIFYPLIYSLYLSTFSSRGVMKNFVGFGNYLRLFQDNYFLQSLKNIIIILIIQVPLMLFLALIFAFLLNDPKLKFKKIFRTALFLPAVTSLVAYSVVFKMMFSTEGLINNVLLSLNIIKEPIRWLLDPVWAKITLIIAMTWRWTGYNMMLYLAGLQNIPQEIYEAAEIDGASKITQFFRITIPLLKPIILFTTILSTIGTLQLFDEPMMLASGVTTGSSVGPGNSLLTPSVYIYNVSFKYVPNFGYASAISWIIVLIAVILTLMQFRVAGEEK</sequence>
<protein>
    <submittedName>
        <fullName evidence="9">Binding-protein-dependent transport systems inner membrane component</fullName>
    </submittedName>
</protein>
<dbReference type="PANTHER" id="PTHR30193:SF37">
    <property type="entry name" value="INNER MEMBRANE ABC TRANSPORTER PERMEASE PROTEIN YCJO"/>
    <property type="match status" value="1"/>
</dbReference>
<comment type="subcellular location">
    <subcellularLocation>
        <location evidence="1 7">Cell membrane</location>
        <topology evidence="1 7">Multi-pass membrane protein</topology>
    </subcellularLocation>
</comment>
<evidence type="ECO:0000256" key="4">
    <source>
        <dbReference type="ARBA" id="ARBA00022692"/>
    </source>
</evidence>
<evidence type="ECO:0000256" key="3">
    <source>
        <dbReference type="ARBA" id="ARBA00022475"/>
    </source>
</evidence>
<evidence type="ECO:0000256" key="7">
    <source>
        <dbReference type="RuleBase" id="RU363032"/>
    </source>
</evidence>
<accession>A9BHE2</accession>
<dbReference type="STRING" id="403833.Pmob_0827"/>
<keyword evidence="5 7" id="KW-1133">Transmembrane helix</keyword>
<dbReference type="PROSITE" id="PS50928">
    <property type="entry name" value="ABC_TM1"/>
    <property type="match status" value="1"/>
</dbReference>
<dbReference type="InterPro" id="IPR000515">
    <property type="entry name" value="MetI-like"/>
</dbReference>
<evidence type="ECO:0000313" key="10">
    <source>
        <dbReference type="Proteomes" id="UP000000789"/>
    </source>
</evidence>
<feature type="transmembrane region" description="Helical" evidence="7">
    <location>
        <begin position="270"/>
        <end position="290"/>
    </location>
</feature>
<evidence type="ECO:0000313" key="9">
    <source>
        <dbReference type="EMBL" id="ABX31551.1"/>
    </source>
</evidence>
<keyword evidence="4 7" id="KW-0812">Transmembrane</keyword>
<reference evidence="9" key="1">
    <citation type="submission" date="2007-11" db="EMBL/GenBank/DDBJ databases">
        <title>Complete sequence of Petroga mobilis SJ95.</title>
        <authorList>
            <consortium name="US DOE Joint Genome Institute"/>
            <person name="Copeland A."/>
            <person name="Lucas S."/>
            <person name="Lapidus A."/>
            <person name="Barry K."/>
            <person name="Glavina del Rio T."/>
            <person name="Dalin E."/>
            <person name="Tice H."/>
            <person name="Pitluck S."/>
            <person name="Meincke L."/>
            <person name="Brettin T."/>
            <person name="Bruce D."/>
            <person name="Detter J.C."/>
            <person name="Han C."/>
            <person name="Kuske C.R."/>
            <person name="Schmutz J."/>
            <person name="Larimer F."/>
            <person name="Land M."/>
            <person name="Hauser L."/>
            <person name="Kyrpides N."/>
            <person name="Mikhailova N."/>
            <person name="Noll K."/>
            <person name="Richardson P."/>
        </authorList>
    </citation>
    <scope>NUCLEOTIDE SEQUENCE [LARGE SCALE GENOMIC DNA]</scope>
    <source>
        <strain evidence="9">SJ95</strain>
    </source>
</reference>
<dbReference type="CDD" id="cd06261">
    <property type="entry name" value="TM_PBP2"/>
    <property type="match status" value="1"/>
</dbReference>
<dbReference type="Gene3D" id="1.10.3720.10">
    <property type="entry name" value="MetI-like"/>
    <property type="match status" value="1"/>
</dbReference>
<dbReference type="GO" id="GO:0005886">
    <property type="term" value="C:plasma membrane"/>
    <property type="evidence" value="ECO:0007669"/>
    <property type="project" value="UniProtKB-SubCell"/>
</dbReference>
<dbReference type="PANTHER" id="PTHR30193">
    <property type="entry name" value="ABC TRANSPORTER PERMEASE PROTEIN"/>
    <property type="match status" value="1"/>
</dbReference>
<feature type="transmembrane region" description="Helical" evidence="7">
    <location>
        <begin position="107"/>
        <end position="128"/>
    </location>
</feature>
<keyword evidence="6 7" id="KW-0472">Membrane</keyword>
<evidence type="ECO:0000256" key="1">
    <source>
        <dbReference type="ARBA" id="ARBA00004651"/>
    </source>
</evidence>
<organism evidence="9 10">
    <name type="scientific">Petrotoga mobilis (strain DSM 10674 / SJ95)</name>
    <dbReference type="NCBI Taxonomy" id="403833"/>
    <lineage>
        <taxon>Bacteria</taxon>
        <taxon>Thermotogati</taxon>
        <taxon>Thermotogota</taxon>
        <taxon>Thermotogae</taxon>
        <taxon>Petrotogales</taxon>
        <taxon>Petrotogaceae</taxon>
        <taxon>Petrotoga</taxon>
    </lineage>
</organism>
<feature type="domain" description="ABC transmembrane type-1" evidence="8">
    <location>
        <begin position="69"/>
        <end position="291"/>
    </location>
</feature>
<evidence type="ECO:0000256" key="2">
    <source>
        <dbReference type="ARBA" id="ARBA00022448"/>
    </source>
</evidence>
<dbReference type="InterPro" id="IPR035906">
    <property type="entry name" value="MetI-like_sf"/>
</dbReference>
<proteinExistence type="inferred from homology"/>
<comment type="similarity">
    <text evidence="7">Belongs to the binding-protein-dependent transport system permease family.</text>
</comment>
<dbReference type="EMBL" id="CP000879">
    <property type="protein sequence ID" value="ABX31551.1"/>
    <property type="molecule type" value="Genomic_DNA"/>
</dbReference>
<keyword evidence="3" id="KW-1003">Cell membrane</keyword>
<dbReference type="KEGG" id="pmo:Pmob_0827"/>
<dbReference type="Pfam" id="PF00528">
    <property type="entry name" value="BPD_transp_1"/>
    <property type="match status" value="1"/>
</dbReference>
<dbReference type="GO" id="GO:0055085">
    <property type="term" value="P:transmembrane transport"/>
    <property type="evidence" value="ECO:0007669"/>
    <property type="project" value="InterPro"/>
</dbReference>
<dbReference type="HOGENOM" id="CLU_016047_0_2_0"/>
<feature type="transmembrane region" description="Helical" evidence="7">
    <location>
        <begin position="210"/>
        <end position="230"/>
    </location>
</feature>
<dbReference type="AlphaFoldDB" id="A9BHE2"/>